<dbReference type="Gene3D" id="3.10.20.90">
    <property type="entry name" value="Phosphatidylinositol 3-kinase Catalytic Subunit, Chain A, domain 1"/>
    <property type="match status" value="1"/>
</dbReference>
<dbReference type="Pfam" id="PF00240">
    <property type="entry name" value="ubiquitin"/>
    <property type="match status" value="1"/>
</dbReference>
<organism evidence="2 6">
    <name type="scientific">Adineta steineri</name>
    <dbReference type="NCBI Taxonomy" id="433720"/>
    <lineage>
        <taxon>Eukaryota</taxon>
        <taxon>Metazoa</taxon>
        <taxon>Spiralia</taxon>
        <taxon>Gnathifera</taxon>
        <taxon>Rotifera</taxon>
        <taxon>Eurotatoria</taxon>
        <taxon>Bdelloidea</taxon>
        <taxon>Adinetida</taxon>
        <taxon>Adinetidae</taxon>
        <taxon>Adineta</taxon>
    </lineage>
</organism>
<dbReference type="OrthoDB" id="10010538at2759"/>
<name>A0A814JPJ7_9BILA</name>
<dbReference type="Proteomes" id="UP000663877">
    <property type="component" value="Unassembled WGS sequence"/>
</dbReference>
<dbReference type="InterPro" id="IPR000626">
    <property type="entry name" value="Ubiquitin-like_dom"/>
</dbReference>
<dbReference type="PROSITE" id="PS50053">
    <property type="entry name" value="UBIQUITIN_2"/>
    <property type="match status" value="1"/>
</dbReference>
<evidence type="ECO:0000313" key="5">
    <source>
        <dbReference type="Proteomes" id="UP000663832"/>
    </source>
</evidence>
<reference evidence="2" key="1">
    <citation type="submission" date="2021-02" db="EMBL/GenBank/DDBJ databases">
        <authorList>
            <person name="Nowell W R."/>
        </authorList>
    </citation>
    <scope>NUCLEOTIDE SEQUENCE</scope>
</reference>
<evidence type="ECO:0000313" key="3">
    <source>
        <dbReference type="EMBL" id="CAF1265812.1"/>
    </source>
</evidence>
<feature type="domain" description="Ubiquitin-like" evidence="1">
    <location>
        <begin position="171"/>
        <end position="215"/>
    </location>
</feature>
<proteinExistence type="predicted"/>
<dbReference type="PANTHER" id="PTHR10666">
    <property type="entry name" value="UBIQUITIN"/>
    <property type="match status" value="1"/>
</dbReference>
<gene>
    <name evidence="2" type="ORF">BJG266_LOCUS17937</name>
    <name evidence="3" type="ORF">QVE165_LOCUS29310</name>
    <name evidence="4" type="ORF">QVE165_LOCUS32320</name>
</gene>
<dbReference type="Proteomes" id="UP000663832">
    <property type="component" value="Unassembled WGS sequence"/>
</dbReference>
<dbReference type="InterPro" id="IPR050158">
    <property type="entry name" value="Ubiquitin_ubiquitin-like"/>
</dbReference>
<dbReference type="InterPro" id="IPR029071">
    <property type="entry name" value="Ubiquitin-like_domsf"/>
</dbReference>
<dbReference type="EMBL" id="CAJNOI010000089">
    <property type="protein sequence ID" value="CAF1038600.1"/>
    <property type="molecule type" value="Genomic_DNA"/>
</dbReference>
<protein>
    <recommendedName>
        <fullName evidence="1">Ubiquitin-like domain-containing protein</fullName>
    </recommendedName>
</protein>
<evidence type="ECO:0000259" key="1">
    <source>
        <dbReference type="PROSITE" id="PS50053"/>
    </source>
</evidence>
<dbReference type="EMBL" id="CAJNOM010000234">
    <property type="protein sequence ID" value="CAF1265812.1"/>
    <property type="molecule type" value="Genomic_DNA"/>
</dbReference>
<evidence type="ECO:0000313" key="4">
    <source>
        <dbReference type="EMBL" id="CAF1320613.1"/>
    </source>
</evidence>
<accession>A0A814JPJ7</accession>
<dbReference type="SUPFAM" id="SSF54236">
    <property type="entry name" value="Ubiquitin-like"/>
    <property type="match status" value="1"/>
</dbReference>
<evidence type="ECO:0000313" key="2">
    <source>
        <dbReference type="EMBL" id="CAF1038600.1"/>
    </source>
</evidence>
<comment type="caution">
    <text evidence="2">The sequence shown here is derived from an EMBL/GenBank/DDBJ whole genome shotgun (WGS) entry which is preliminary data.</text>
</comment>
<dbReference type="AlphaFoldDB" id="A0A814JPJ7"/>
<evidence type="ECO:0000313" key="6">
    <source>
        <dbReference type="Proteomes" id="UP000663877"/>
    </source>
</evidence>
<sequence>MGTIVNNQCQTQMKVQNELKSRSLTFIDPYGNRTTKKYMDHQSISKIIRDYKKKYVPKYLQQWIRIGTQNDDIISPLNEYELNFTVSEYENGQEFISYGQISVFVGKYEDFQPQRIVVNMLLMDNIDKMKTRIKQQRPFHDFELRSCIIDPNIEPNITNWSEGTLLNQNHSQESIPYDQQRLIFGGMQLEDEESLSDYDTPDEGTIHLVIKLRGGMYHFTSRRQDFSNLPYDSMNAIQNVLTFRLEDMTDTQQLSPSELQNSILQAQTILSTLYSHIKGVSISNDIPDLKNIILPISNNKDDNSNDDDGK</sequence>
<dbReference type="EMBL" id="CAJNOM010000285">
    <property type="protein sequence ID" value="CAF1320613.1"/>
    <property type="molecule type" value="Genomic_DNA"/>
</dbReference>
<keyword evidence="5" id="KW-1185">Reference proteome</keyword>